<feature type="domain" description="ABC-2 type transporter transmembrane" evidence="8">
    <location>
        <begin position="84"/>
        <end position="264"/>
    </location>
</feature>
<sequence>MSGTAPSGAAPPPAAPATPASPPASPVRRVLAQAGFETRGLLSHGEQLVVSLVLPLLALVGLALVPYPDLASGPWAGRERIDVLTPGVLALAVMSTAFTGQAILLAFERRWGVLRLLGTTPLGRGGLLTAKALSVLVVVALQLVVLGAVAAVLGWRPAAAGLLPALVVVVLGAAAFALLAATLGGALRAEAVLALANLVWVLLAAGGGVLLPPSTMPDTVAPFVSLLPSAALGDGLRTALVDGRFALGPLLVLLAWALAAGVVARRALRWSD</sequence>
<dbReference type="InterPro" id="IPR013525">
    <property type="entry name" value="ABC2_TM"/>
</dbReference>
<feature type="region of interest" description="Disordered" evidence="6">
    <location>
        <begin position="1"/>
        <end position="25"/>
    </location>
</feature>
<evidence type="ECO:0000256" key="7">
    <source>
        <dbReference type="SAM" id="Phobius"/>
    </source>
</evidence>
<keyword evidence="5" id="KW-0046">Antibiotic resistance</keyword>
<evidence type="ECO:0000313" key="9">
    <source>
        <dbReference type="EMBL" id="MFB9730527.1"/>
    </source>
</evidence>
<accession>A0ABV5UYA4</accession>
<feature type="transmembrane region" description="Helical" evidence="7">
    <location>
        <begin position="245"/>
        <end position="264"/>
    </location>
</feature>
<reference evidence="9 10" key="1">
    <citation type="submission" date="2024-09" db="EMBL/GenBank/DDBJ databases">
        <authorList>
            <person name="Sun Q."/>
            <person name="Mori K."/>
        </authorList>
    </citation>
    <scope>NUCLEOTIDE SEQUENCE [LARGE SCALE GENOMIC DNA]</scope>
    <source>
        <strain evidence="9 10">JCM 12763</strain>
    </source>
</reference>
<evidence type="ECO:0000256" key="2">
    <source>
        <dbReference type="ARBA" id="ARBA00022692"/>
    </source>
</evidence>
<evidence type="ECO:0000313" key="10">
    <source>
        <dbReference type="Proteomes" id="UP001589613"/>
    </source>
</evidence>
<keyword evidence="10" id="KW-1185">Reference proteome</keyword>
<dbReference type="RefSeq" id="WP_181409598.1">
    <property type="nucleotide sequence ID" value="NZ_JBHMAX010000001.1"/>
</dbReference>
<evidence type="ECO:0000256" key="6">
    <source>
        <dbReference type="SAM" id="MobiDB-lite"/>
    </source>
</evidence>
<evidence type="ECO:0000256" key="3">
    <source>
        <dbReference type="ARBA" id="ARBA00022989"/>
    </source>
</evidence>
<evidence type="ECO:0000256" key="1">
    <source>
        <dbReference type="ARBA" id="ARBA00004141"/>
    </source>
</evidence>
<dbReference type="InterPro" id="IPR051784">
    <property type="entry name" value="Nod_factor_ABC_transporter"/>
</dbReference>
<gene>
    <name evidence="9" type="ORF">ACFFN0_00520</name>
</gene>
<feature type="compositionally biased region" description="Pro residues" evidence="6">
    <location>
        <begin position="9"/>
        <end position="25"/>
    </location>
</feature>
<proteinExistence type="predicted"/>
<dbReference type="PIRSF" id="PIRSF006648">
    <property type="entry name" value="DrrB"/>
    <property type="match status" value="1"/>
</dbReference>
<comment type="caution">
    <text evidence="9">The sequence shown here is derived from an EMBL/GenBank/DDBJ whole genome shotgun (WGS) entry which is preliminary data.</text>
</comment>
<dbReference type="PANTHER" id="PTHR43229">
    <property type="entry name" value="NODULATION PROTEIN J"/>
    <property type="match status" value="1"/>
</dbReference>
<dbReference type="EMBL" id="JBHMAX010000001">
    <property type="protein sequence ID" value="MFB9730527.1"/>
    <property type="molecule type" value="Genomic_DNA"/>
</dbReference>
<dbReference type="Proteomes" id="UP001589613">
    <property type="component" value="Unassembled WGS sequence"/>
</dbReference>
<dbReference type="Pfam" id="PF12698">
    <property type="entry name" value="ABC2_membrane_3"/>
    <property type="match status" value="1"/>
</dbReference>
<protein>
    <submittedName>
        <fullName evidence="9">ABC transporter permease</fullName>
    </submittedName>
</protein>
<feature type="transmembrane region" description="Helical" evidence="7">
    <location>
        <begin position="128"/>
        <end position="153"/>
    </location>
</feature>
<feature type="transmembrane region" description="Helical" evidence="7">
    <location>
        <begin position="48"/>
        <end position="67"/>
    </location>
</feature>
<keyword evidence="3 7" id="KW-1133">Transmembrane helix</keyword>
<feature type="transmembrane region" description="Helical" evidence="7">
    <location>
        <begin position="159"/>
        <end position="179"/>
    </location>
</feature>
<dbReference type="PANTHER" id="PTHR43229:SF2">
    <property type="entry name" value="NODULATION PROTEIN J"/>
    <property type="match status" value="1"/>
</dbReference>
<evidence type="ECO:0000256" key="5">
    <source>
        <dbReference type="ARBA" id="ARBA00023251"/>
    </source>
</evidence>
<dbReference type="InterPro" id="IPR000412">
    <property type="entry name" value="ABC_2_transport"/>
</dbReference>
<keyword evidence="2 7" id="KW-0812">Transmembrane</keyword>
<feature type="transmembrane region" description="Helical" evidence="7">
    <location>
        <begin position="191"/>
        <end position="211"/>
    </location>
</feature>
<feature type="transmembrane region" description="Helical" evidence="7">
    <location>
        <begin position="87"/>
        <end position="107"/>
    </location>
</feature>
<keyword evidence="4 7" id="KW-0472">Membrane</keyword>
<evidence type="ECO:0000256" key="4">
    <source>
        <dbReference type="ARBA" id="ARBA00023136"/>
    </source>
</evidence>
<name>A0ABV5UYA4_9MICO</name>
<comment type="subcellular location">
    <subcellularLocation>
        <location evidence="1">Membrane</location>
        <topology evidence="1">Multi-pass membrane protein</topology>
    </subcellularLocation>
</comment>
<evidence type="ECO:0000259" key="8">
    <source>
        <dbReference type="Pfam" id="PF12698"/>
    </source>
</evidence>
<organism evidence="9 10">
    <name type="scientific">Ornithinimicrobium kibberense</name>
    <dbReference type="NCBI Taxonomy" id="282060"/>
    <lineage>
        <taxon>Bacteria</taxon>
        <taxon>Bacillati</taxon>
        <taxon>Actinomycetota</taxon>
        <taxon>Actinomycetes</taxon>
        <taxon>Micrococcales</taxon>
        <taxon>Ornithinimicrobiaceae</taxon>
        <taxon>Ornithinimicrobium</taxon>
    </lineage>
</organism>